<feature type="coiled-coil region" evidence="1">
    <location>
        <begin position="67"/>
        <end position="132"/>
    </location>
</feature>
<dbReference type="InterPro" id="IPR036192">
    <property type="entry name" value="Cell_div_ZapA-like_sf"/>
</dbReference>
<reference evidence="2" key="2">
    <citation type="submission" date="2021-04" db="EMBL/GenBank/DDBJ databases">
        <authorList>
            <person name="Gilroy R."/>
        </authorList>
    </citation>
    <scope>NUCLEOTIDE SEQUENCE</scope>
    <source>
        <strain evidence="2">CHK195-9823</strain>
    </source>
</reference>
<dbReference type="SUPFAM" id="SSF102829">
    <property type="entry name" value="Cell division protein ZapA-like"/>
    <property type="match status" value="1"/>
</dbReference>
<dbReference type="EMBL" id="DXIQ01000092">
    <property type="protein sequence ID" value="HIV39976.1"/>
    <property type="molecule type" value="Genomic_DNA"/>
</dbReference>
<keyword evidence="2" id="KW-0132">Cell division</keyword>
<dbReference type="Proteomes" id="UP000886814">
    <property type="component" value="Unassembled WGS sequence"/>
</dbReference>
<evidence type="ECO:0000313" key="2">
    <source>
        <dbReference type="EMBL" id="HIV39976.1"/>
    </source>
</evidence>
<evidence type="ECO:0000313" key="3">
    <source>
        <dbReference type="Proteomes" id="UP000886814"/>
    </source>
</evidence>
<name>A0A9D1THF0_9FIRM</name>
<accession>A0A9D1THF0</accession>
<keyword evidence="1" id="KW-0175">Coiled coil</keyword>
<dbReference type="InterPro" id="IPR007838">
    <property type="entry name" value="Cell_div_ZapA-like"/>
</dbReference>
<evidence type="ECO:0000256" key="1">
    <source>
        <dbReference type="SAM" id="Coils"/>
    </source>
</evidence>
<keyword evidence="2" id="KW-0131">Cell cycle</keyword>
<sequence length="135" mass="15623">MAVKNTTQVLIGGKIVTLSGYESEEYLQKVANYMNNKLTELGQLPGYNRQALETRHTLLSLNIADDYFKAKRQAEMYEEELEAKDREMYDLKHDLINGQVELDRGKKSGQEKDRQIAELQAKVDELEKELEELLK</sequence>
<proteinExistence type="predicted"/>
<comment type="caution">
    <text evidence="2">The sequence shown here is derived from an EMBL/GenBank/DDBJ whole genome shotgun (WGS) entry which is preliminary data.</text>
</comment>
<dbReference type="InterPro" id="IPR053712">
    <property type="entry name" value="Bac_CellDiv_Activator"/>
</dbReference>
<dbReference type="Gene3D" id="6.10.250.790">
    <property type="match status" value="1"/>
</dbReference>
<organism evidence="2 3">
    <name type="scientific">Candidatus Blautia stercorigallinarum</name>
    <dbReference type="NCBI Taxonomy" id="2838501"/>
    <lineage>
        <taxon>Bacteria</taxon>
        <taxon>Bacillati</taxon>
        <taxon>Bacillota</taxon>
        <taxon>Clostridia</taxon>
        <taxon>Lachnospirales</taxon>
        <taxon>Lachnospiraceae</taxon>
        <taxon>Blautia</taxon>
    </lineage>
</organism>
<reference evidence="2" key="1">
    <citation type="journal article" date="2021" name="PeerJ">
        <title>Extensive microbial diversity within the chicken gut microbiome revealed by metagenomics and culture.</title>
        <authorList>
            <person name="Gilroy R."/>
            <person name="Ravi A."/>
            <person name="Getino M."/>
            <person name="Pursley I."/>
            <person name="Horton D.L."/>
            <person name="Alikhan N.F."/>
            <person name="Baker D."/>
            <person name="Gharbi K."/>
            <person name="Hall N."/>
            <person name="Watson M."/>
            <person name="Adriaenssens E.M."/>
            <person name="Foster-Nyarko E."/>
            <person name="Jarju S."/>
            <person name="Secka A."/>
            <person name="Antonio M."/>
            <person name="Oren A."/>
            <person name="Chaudhuri R.R."/>
            <person name="La Ragione R."/>
            <person name="Hildebrand F."/>
            <person name="Pallen M.J."/>
        </authorList>
    </citation>
    <scope>NUCLEOTIDE SEQUENCE</scope>
    <source>
        <strain evidence="2">CHK195-9823</strain>
    </source>
</reference>
<protein>
    <submittedName>
        <fullName evidence="2">Cell division protein ZapA</fullName>
    </submittedName>
</protein>
<dbReference type="Pfam" id="PF05164">
    <property type="entry name" value="ZapA"/>
    <property type="match status" value="1"/>
</dbReference>
<dbReference type="AlphaFoldDB" id="A0A9D1THF0"/>
<dbReference type="GO" id="GO:0051301">
    <property type="term" value="P:cell division"/>
    <property type="evidence" value="ECO:0007669"/>
    <property type="project" value="UniProtKB-KW"/>
</dbReference>
<gene>
    <name evidence="2" type="ORF">H9747_13450</name>
</gene>